<evidence type="ECO:0000256" key="5">
    <source>
        <dbReference type="ARBA" id="ARBA00022691"/>
    </source>
</evidence>
<evidence type="ECO:0000259" key="9">
    <source>
        <dbReference type="Pfam" id="PF00590"/>
    </source>
</evidence>
<dbReference type="CDD" id="cd11642">
    <property type="entry name" value="SUMT"/>
    <property type="match status" value="1"/>
</dbReference>
<evidence type="ECO:0000256" key="6">
    <source>
        <dbReference type="ARBA" id="ARBA00023244"/>
    </source>
</evidence>
<dbReference type="PROSITE" id="PS00839">
    <property type="entry name" value="SUMT_1"/>
    <property type="match status" value="1"/>
</dbReference>
<reference evidence="10 11" key="1">
    <citation type="submission" date="2021-01" db="EMBL/GenBank/DDBJ databases">
        <title>Azospirillum sp. YIM DDC1 draft genome.</title>
        <authorList>
            <person name="Wang Y.-X."/>
        </authorList>
    </citation>
    <scope>NUCLEOTIDE SEQUENCE [LARGE SCALE GENOMIC DNA]</scope>
    <source>
        <strain evidence="10 11">YIM DDC1</strain>
    </source>
</reference>
<dbReference type="Proteomes" id="UP000654452">
    <property type="component" value="Unassembled WGS sequence"/>
</dbReference>
<keyword evidence="11" id="KW-1185">Reference proteome</keyword>
<accession>A0ABS1I7F9</accession>
<comment type="similarity">
    <text evidence="1 8">Belongs to the precorrin methyltransferase family.</text>
</comment>
<dbReference type="InterPro" id="IPR014776">
    <property type="entry name" value="4pyrrole_Mease_sub2"/>
</dbReference>
<comment type="caution">
    <text evidence="10">The sequence shown here is derived from an EMBL/GenBank/DDBJ whole genome shotgun (WGS) entry which is preliminary data.</text>
</comment>
<comment type="pathway">
    <text evidence="7">Porphyrin-containing compound metabolism; siroheme biosynthesis; precorrin-2 from uroporphyrinogen III: step 1/1.</text>
</comment>
<dbReference type="Gene3D" id="3.40.1010.10">
    <property type="entry name" value="Cobalt-precorrin-4 Transmethylase, Domain 1"/>
    <property type="match status" value="1"/>
</dbReference>
<keyword evidence="5" id="KW-0949">S-adenosyl-L-methionine</keyword>
<evidence type="ECO:0000256" key="7">
    <source>
        <dbReference type="ARBA" id="ARBA00025705"/>
    </source>
</evidence>
<dbReference type="GO" id="GO:0032259">
    <property type="term" value="P:methylation"/>
    <property type="evidence" value="ECO:0007669"/>
    <property type="project" value="UniProtKB-KW"/>
</dbReference>
<dbReference type="Gene3D" id="3.30.950.10">
    <property type="entry name" value="Methyltransferase, Cobalt-precorrin-4 Transmethylase, Domain 2"/>
    <property type="match status" value="1"/>
</dbReference>
<evidence type="ECO:0000256" key="3">
    <source>
        <dbReference type="ARBA" id="ARBA00022603"/>
    </source>
</evidence>
<keyword evidence="4 8" id="KW-0808">Transferase</keyword>
<evidence type="ECO:0000313" key="10">
    <source>
        <dbReference type="EMBL" id="MBK4722977.1"/>
    </source>
</evidence>
<sequence length="269" mass="28382">MESSMVLGRVYLVGAGPGDPDLLTVKARRLIEQADTVVYDRLVGEGVMSLVPRRAERIFVGKAPKRHAVPQEAINDLLVRLALDGRRVLRLKGGDPYVFGRGSEEALAVAEAGIPFEIVPGVTAACGCGAYAGIPLTHRGLATGVRFVTGHCRSDEELNLNWASLADPQTTLVFYMALMNLPEIQQKLIAAGLPPTTPAAIVSSGTTDAQALCIATLADLAERAAERDLPSPCLTIIGQVVSLAPELAWRTAAGPVPDGLPDMSEAVRA</sequence>
<proteinExistence type="inferred from homology"/>
<dbReference type="InterPro" id="IPR014777">
    <property type="entry name" value="4pyrrole_Mease_sub1"/>
</dbReference>
<evidence type="ECO:0000256" key="8">
    <source>
        <dbReference type="RuleBase" id="RU003960"/>
    </source>
</evidence>
<dbReference type="SUPFAM" id="SSF53790">
    <property type="entry name" value="Tetrapyrrole methylase"/>
    <property type="match status" value="1"/>
</dbReference>
<dbReference type="EMBL" id="JAEPIV010000036">
    <property type="protein sequence ID" value="MBK4722977.1"/>
    <property type="molecule type" value="Genomic_DNA"/>
</dbReference>
<organism evidence="10 11">
    <name type="scientific">Azospirillum aestuarii</name>
    <dbReference type="NCBI Taxonomy" id="2802052"/>
    <lineage>
        <taxon>Bacteria</taxon>
        <taxon>Pseudomonadati</taxon>
        <taxon>Pseudomonadota</taxon>
        <taxon>Alphaproteobacteria</taxon>
        <taxon>Rhodospirillales</taxon>
        <taxon>Azospirillaceae</taxon>
        <taxon>Azospirillum</taxon>
    </lineage>
</organism>
<evidence type="ECO:0000256" key="1">
    <source>
        <dbReference type="ARBA" id="ARBA00005879"/>
    </source>
</evidence>
<dbReference type="InterPro" id="IPR006366">
    <property type="entry name" value="CobA/CysG_C"/>
</dbReference>
<keyword evidence="3 8" id="KW-0489">Methyltransferase</keyword>
<dbReference type="EC" id="2.1.1.107" evidence="2"/>
<dbReference type="Pfam" id="PF00590">
    <property type="entry name" value="TP_methylase"/>
    <property type="match status" value="1"/>
</dbReference>
<feature type="domain" description="Tetrapyrrole methylase" evidence="9">
    <location>
        <begin position="9"/>
        <end position="221"/>
    </location>
</feature>
<evidence type="ECO:0000256" key="4">
    <source>
        <dbReference type="ARBA" id="ARBA00022679"/>
    </source>
</evidence>
<dbReference type="PROSITE" id="PS00840">
    <property type="entry name" value="SUMT_2"/>
    <property type="match status" value="1"/>
</dbReference>
<gene>
    <name evidence="10" type="primary">cobA</name>
    <name evidence="10" type="ORF">JJL56_29390</name>
</gene>
<dbReference type="NCBIfam" id="NF004790">
    <property type="entry name" value="PRK06136.1"/>
    <property type="match status" value="1"/>
</dbReference>
<dbReference type="InterPro" id="IPR000878">
    <property type="entry name" value="4pyrrol_Mease"/>
</dbReference>
<protein>
    <recommendedName>
        <fullName evidence="2">uroporphyrinogen-III C-methyltransferase</fullName>
        <ecNumber evidence="2">2.1.1.107</ecNumber>
    </recommendedName>
</protein>
<name>A0ABS1I7F9_9PROT</name>
<keyword evidence="6" id="KW-0627">Porphyrin biosynthesis</keyword>
<dbReference type="PANTHER" id="PTHR45790">
    <property type="entry name" value="SIROHEME SYNTHASE-RELATED"/>
    <property type="match status" value="1"/>
</dbReference>
<dbReference type="NCBIfam" id="TIGR01469">
    <property type="entry name" value="cobA_cysG_Cterm"/>
    <property type="match status" value="1"/>
</dbReference>
<dbReference type="PANTHER" id="PTHR45790:SF3">
    <property type="entry name" value="S-ADENOSYL-L-METHIONINE-DEPENDENT UROPORPHYRINOGEN III METHYLTRANSFERASE, CHLOROPLASTIC"/>
    <property type="match status" value="1"/>
</dbReference>
<dbReference type="InterPro" id="IPR003043">
    <property type="entry name" value="Uropor_MeTrfase_CS"/>
</dbReference>
<dbReference type="GO" id="GO:0004851">
    <property type="term" value="F:uroporphyrin-III C-methyltransferase activity"/>
    <property type="evidence" value="ECO:0007669"/>
    <property type="project" value="UniProtKB-EC"/>
</dbReference>
<dbReference type="InterPro" id="IPR035996">
    <property type="entry name" value="4pyrrol_Methylase_sf"/>
</dbReference>
<evidence type="ECO:0000313" key="11">
    <source>
        <dbReference type="Proteomes" id="UP000654452"/>
    </source>
</evidence>
<evidence type="ECO:0000256" key="2">
    <source>
        <dbReference type="ARBA" id="ARBA00012162"/>
    </source>
</evidence>
<dbReference type="InterPro" id="IPR050161">
    <property type="entry name" value="Siro_Cobalamin_biosynth"/>
</dbReference>